<dbReference type="PRINTS" id="PR00598">
    <property type="entry name" value="HTHMARR"/>
</dbReference>
<dbReference type="InterPro" id="IPR036390">
    <property type="entry name" value="WH_DNA-bd_sf"/>
</dbReference>
<name>A0A1Y2P3B9_STRFR</name>
<dbReference type="SUPFAM" id="SSF46785">
    <property type="entry name" value="Winged helix' DNA-binding domain"/>
    <property type="match status" value="1"/>
</dbReference>
<dbReference type="GO" id="GO:0006950">
    <property type="term" value="P:response to stress"/>
    <property type="evidence" value="ECO:0007669"/>
    <property type="project" value="TreeGrafter"/>
</dbReference>
<evidence type="ECO:0000313" key="5">
    <source>
        <dbReference type="Proteomes" id="UP000194318"/>
    </source>
</evidence>
<sequence>MAARSQYEELTRQVSAVGVVKRAIARLLPAECPGGAAAVLALLDRHGDMRLSRLAELLAVDMSVTSRHVAHVVEQGWVERSPDPGDRRSRILRLTPAGREVLDDLKQRATDLLADRLREWPDDDVGQLVTLLTRLRASFGDVRAAQLQPWSSPAAVAGPGAAAAPADDAADGRAASGSTPGSAPEAHRQQRQQRQQQQQQQQQQKTKTTTHT</sequence>
<dbReference type="InterPro" id="IPR000835">
    <property type="entry name" value="HTH_MarR-typ"/>
</dbReference>
<dbReference type="InterPro" id="IPR036388">
    <property type="entry name" value="WH-like_DNA-bd_sf"/>
</dbReference>
<keyword evidence="6" id="KW-1185">Reference proteome</keyword>
<feature type="compositionally biased region" description="Low complexity" evidence="1">
    <location>
        <begin position="192"/>
        <end position="204"/>
    </location>
</feature>
<dbReference type="GO" id="GO:0003700">
    <property type="term" value="F:DNA-binding transcription factor activity"/>
    <property type="evidence" value="ECO:0007669"/>
    <property type="project" value="InterPro"/>
</dbReference>
<dbReference type="Gene3D" id="1.10.10.10">
    <property type="entry name" value="Winged helix-like DNA-binding domain superfamily/Winged helix DNA-binding domain"/>
    <property type="match status" value="1"/>
</dbReference>
<evidence type="ECO:0000313" key="4">
    <source>
        <dbReference type="EMBL" id="OSY53941.1"/>
    </source>
</evidence>
<proteinExistence type="predicted"/>
<comment type="caution">
    <text evidence="4">The sequence shown here is derived from an EMBL/GenBank/DDBJ whole genome shotgun (WGS) entry which is preliminary data.</text>
</comment>
<accession>A0A1Y2P3B9</accession>
<organism evidence="4 5">
    <name type="scientific">Streptomyces fradiae ATCC 10745 = DSM 40063</name>
    <dbReference type="NCBI Taxonomy" id="1319510"/>
    <lineage>
        <taxon>Bacteria</taxon>
        <taxon>Bacillati</taxon>
        <taxon>Actinomycetota</taxon>
        <taxon>Actinomycetes</taxon>
        <taxon>Kitasatosporales</taxon>
        <taxon>Streptomycetaceae</taxon>
        <taxon>Streptomyces</taxon>
    </lineage>
</organism>
<dbReference type="AlphaFoldDB" id="A0A1Y2P3B9"/>
<feature type="domain" description="HTH marR-type" evidence="2">
    <location>
        <begin position="1"/>
        <end position="137"/>
    </location>
</feature>
<dbReference type="EMBL" id="ASYR01000001">
    <property type="protein sequence ID" value="KAF0651927.1"/>
    <property type="molecule type" value="Genomic_DNA"/>
</dbReference>
<evidence type="ECO:0000256" key="1">
    <source>
        <dbReference type="SAM" id="MobiDB-lite"/>
    </source>
</evidence>
<dbReference type="PANTHER" id="PTHR33164">
    <property type="entry name" value="TRANSCRIPTIONAL REGULATOR, MARR FAMILY"/>
    <property type="match status" value="1"/>
</dbReference>
<dbReference type="SMART" id="SM00347">
    <property type="entry name" value="HTH_MARR"/>
    <property type="match status" value="1"/>
</dbReference>
<protein>
    <submittedName>
        <fullName evidence="4">Multiple antibiotic resistance protein MarR</fullName>
    </submittedName>
</protein>
<dbReference type="Proteomes" id="UP000194318">
    <property type="component" value="Unassembled WGS sequence"/>
</dbReference>
<dbReference type="Proteomes" id="UP000731519">
    <property type="component" value="Unassembled WGS sequence"/>
</dbReference>
<gene>
    <name evidence="4" type="primary">marR_2</name>
    <name evidence="4" type="ORF">BG846_00357</name>
    <name evidence="3" type="ORF">K701_00730</name>
</gene>
<feature type="region of interest" description="Disordered" evidence="1">
    <location>
        <begin position="155"/>
        <end position="212"/>
    </location>
</feature>
<evidence type="ECO:0000313" key="6">
    <source>
        <dbReference type="Proteomes" id="UP000731519"/>
    </source>
</evidence>
<dbReference type="Pfam" id="PF01047">
    <property type="entry name" value="MarR"/>
    <property type="match status" value="1"/>
</dbReference>
<reference evidence="4 5" key="2">
    <citation type="submission" date="2016-09" db="EMBL/GenBank/DDBJ databases">
        <title>Streptomyces fradiae DSM40063, a candidate organism with high potential of specific P450 cytochromes.</title>
        <authorList>
            <person name="Grumaz C."/>
            <person name="Vainshtein Y."/>
            <person name="Kirstahler P."/>
            <person name="Sohn K."/>
        </authorList>
    </citation>
    <scope>NUCLEOTIDE SEQUENCE [LARGE SCALE GENOMIC DNA]</scope>
    <source>
        <strain evidence="4 5">DSM 40063</strain>
    </source>
</reference>
<dbReference type="InterPro" id="IPR039422">
    <property type="entry name" value="MarR/SlyA-like"/>
</dbReference>
<feature type="compositionally biased region" description="Low complexity" evidence="1">
    <location>
        <begin position="155"/>
        <end position="178"/>
    </location>
</feature>
<dbReference type="PROSITE" id="PS50995">
    <property type="entry name" value="HTH_MARR_2"/>
    <property type="match status" value="1"/>
</dbReference>
<dbReference type="EMBL" id="MIFZ01000043">
    <property type="protein sequence ID" value="OSY53941.1"/>
    <property type="molecule type" value="Genomic_DNA"/>
</dbReference>
<evidence type="ECO:0000259" key="2">
    <source>
        <dbReference type="PROSITE" id="PS50995"/>
    </source>
</evidence>
<dbReference type="PANTHER" id="PTHR33164:SF57">
    <property type="entry name" value="MARR-FAMILY TRANSCRIPTIONAL REGULATOR"/>
    <property type="match status" value="1"/>
</dbReference>
<reference evidence="3 6" key="1">
    <citation type="submission" date="2013-05" db="EMBL/GenBank/DDBJ databases">
        <title>Genome Sequence of Streptomyces fradiae.</title>
        <authorList>
            <person name="Kirby R."/>
        </authorList>
    </citation>
    <scope>NUCLEOTIDE SEQUENCE [LARGE SCALE GENOMIC DNA]</scope>
    <source>
        <strain evidence="3 6">ATCC 10745</strain>
    </source>
</reference>
<evidence type="ECO:0000313" key="3">
    <source>
        <dbReference type="EMBL" id="KAF0651927.1"/>
    </source>
</evidence>